<evidence type="ECO:0000259" key="1">
    <source>
        <dbReference type="Pfam" id="PF14292"/>
    </source>
</evidence>
<dbReference type="EMBL" id="FZNX01000003">
    <property type="protein sequence ID" value="SNR62854.1"/>
    <property type="molecule type" value="Genomic_DNA"/>
</dbReference>
<proteinExistence type="predicted"/>
<dbReference type="InterPro" id="IPR025970">
    <property type="entry name" value="SusE"/>
</dbReference>
<gene>
    <name evidence="2" type="ORF">SAMN04488111_2152</name>
</gene>
<dbReference type="CDD" id="cd12967">
    <property type="entry name" value="CBM_SusE-F_like_u1"/>
    <property type="match status" value="1"/>
</dbReference>
<evidence type="ECO:0000313" key="3">
    <source>
        <dbReference type="Proteomes" id="UP000198412"/>
    </source>
</evidence>
<sequence>MKNIFKFLFLLTFVAFISCDNEDQELLTISAVGSSQITAPATGAVYVLNPEEELTNTIITLTWNDADYAVPTAVNYKVEFAKAGTSFAEPFLAGATSNTFLSWNITEFNGAAVSSGLTPFLEEGMDIRVTSTVGSLDSTPQVSEPITVYVTAFTTDLPKIAVPGNHQGWDPASAPLLAASGFGQTDYVGYVWLDGGYKFVAPNETGGFFWGNTDWGDDGTFTGKLVESDESDGTATAGYYYVNADTAELTYSATPVNWGIIGAATPTGWDSDTDLVYDAASKTLSVDIHLVPGPFKFRGNNEWGAFDIGTLDADGFLQGGGDLTFDGSEGNYHVVLDLSNPREYTYSVTAN</sequence>
<organism evidence="2 3">
    <name type="scientific">Lutibacter flavus</name>
    <dbReference type="NCBI Taxonomy" id="691689"/>
    <lineage>
        <taxon>Bacteria</taxon>
        <taxon>Pseudomonadati</taxon>
        <taxon>Bacteroidota</taxon>
        <taxon>Flavobacteriia</taxon>
        <taxon>Flavobacteriales</taxon>
        <taxon>Flavobacteriaceae</taxon>
        <taxon>Lutibacter</taxon>
    </lineage>
</organism>
<feature type="domain" description="SusE outer membrane protein" evidence="1">
    <location>
        <begin position="23"/>
        <end position="129"/>
    </location>
</feature>
<dbReference type="Pfam" id="PF14292">
    <property type="entry name" value="SusE"/>
    <property type="match status" value="1"/>
</dbReference>
<reference evidence="3" key="1">
    <citation type="submission" date="2017-06" db="EMBL/GenBank/DDBJ databases">
        <authorList>
            <person name="Varghese N."/>
            <person name="Submissions S."/>
        </authorList>
    </citation>
    <scope>NUCLEOTIDE SEQUENCE [LARGE SCALE GENOMIC DNA]</scope>
    <source>
        <strain evidence="3">DSM 27993</strain>
    </source>
</reference>
<dbReference type="RefSeq" id="WP_089378432.1">
    <property type="nucleotide sequence ID" value="NZ_FZNX01000003.1"/>
</dbReference>
<dbReference type="OrthoDB" id="975117at2"/>
<protein>
    <submittedName>
        <fullName evidence="2">SusE outer membrane protein</fullName>
    </submittedName>
</protein>
<name>A0A238XWW8_9FLAO</name>
<evidence type="ECO:0000313" key="2">
    <source>
        <dbReference type="EMBL" id="SNR62854.1"/>
    </source>
</evidence>
<keyword evidence="3" id="KW-1185">Reference proteome</keyword>
<dbReference type="PROSITE" id="PS51257">
    <property type="entry name" value="PROKAR_LIPOPROTEIN"/>
    <property type="match status" value="1"/>
</dbReference>
<accession>A0A238XWW8</accession>
<dbReference type="Gene3D" id="2.60.40.3620">
    <property type="match status" value="1"/>
</dbReference>
<dbReference type="AlphaFoldDB" id="A0A238XWW8"/>
<dbReference type="Proteomes" id="UP000198412">
    <property type="component" value="Unassembled WGS sequence"/>
</dbReference>